<dbReference type="STRING" id="765440.A0A0C3GGU3"/>
<name>A0A0C3GGU3_PILCF</name>
<reference evidence="1 2" key="1">
    <citation type="submission" date="2014-04" db="EMBL/GenBank/DDBJ databases">
        <authorList>
            <consortium name="DOE Joint Genome Institute"/>
            <person name="Kuo A."/>
            <person name="Tarkka M."/>
            <person name="Buscot F."/>
            <person name="Kohler A."/>
            <person name="Nagy L.G."/>
            <person name="Floudas D."/>
            <person name="Copeland A."/>
            <person name="Barry K.W."/>
            <person name="Cichocki N."/>
            <person name="Veneault-Fourrey C."/>
            <person name="LaButti K."/>
            <person name="Lindquist E.A."/>
            <person name="Lipzen A."/>
            <person name="Lundell T."/>
            <person name="Morin E."/>
            <person name="Murat C."/>
            <person name="Sun H."/>
            <person name="Tunlid A."/>
            <person name="Henrissat B."/>
            <person name="Grigoriev I.V."/>
            <person name="Hibbett D.S."/>
            <person name="Martin F."/>
            <person name="Nordberg H.P."/>
            <person name="Cantor M.N."/>
            <person name="Hua S.X."/>
        </authorList>
    </citation>
    <scope>NUCLEOTIDE SEQUENCE [LARGE SCALE GENOMIC DNA]</scope>
    <source>
        <strain evidence="1 2">F 1598</strain>
    </source>
</reference>
<dbReference type="HOGENOM" id="CLU_1245789_0_0_1"/>
<proteinExistence type="predicted"/>
<reference evidence="2" key="2">
    <citation type="submission" date="2015-01" db="EMBL/GenBank/DDBJ databases">
        <title>Evolutionary Origins and Diversification of the Mycorrhizal Mutualists.</title>
        <authorList>
            <consortium name="DOE Joint Genome Institute"/>
            <consortium name="Mycorrhizal Genomics Consortium"/>
            <person name="Kohler A."/>
            <person name="Kuo A."/>
            <person name="Nagy L.G."/>
            <person name="Floudas D."/>
            <person name="Copeland A."/>
            <person name="Barry K.W."/>
            <person name="Cichocki N."/>
            <person name="Veneault-Fourrey C."/>
            <person name="LaButti K."/>
            <person name="Lindquist E.A."/>
            <person name="Lipzen A."/>
            <person name="Lundell T."/>
            <person name="Morin E."/>
            <person name="Murat C."/>
            <person name="Riley R."/>
            <person name="Ohm R."/>
            <person name="Sun H."/>
            <person name="Tunlid A."/>
            <person name="Henrissat B."/>
            <person name="Grigoriev I.V."/>
            <person name="Hibbett D.S."/>
            <person name="Martin F."/>
        </authorList>
    </citation>
    <scope>NUCLEOTIDE SEQUENCE [LARGE SCALE GENOMIC DNA]</scope>
    <source>
        <strain evidence="2">F 1598</strain>
    </source>
</reference>
<dbReference type="AlphaFoldDB" id="A0A0C3GGU3"/>
<evidence type="ECO:0000313" key="2">
    <source>
        <dbReference type="Proteomes" id="UP000054166"/>
    </source>
</evidence>
<gene>
    <name evidence="1" type="ORF">PILCRDRAFT_2132</name>
</gene>
<dbReference type="EMBL" id="KN832974">
    <property type="protein sequence ID" value="KIM89856.1"/>
    <property type="molecule type" value="Genomic_DNA"/>
</dbReference>
<organism evidence="1 2">
    <name type="scientific">Piloderma croceum (strain F 1598)</name>
    <dbReference type="NCBI Taxonomy" id="765440"/>
    <lineage>
        <taxon>Eukaryota</taxon>
        <taxon>Fungi</taxon>
        <taxon>Dikarya</taxon>
        <taxon>Basidiomycota</taxon>
        <taxon>Agaricomycotina</taxon>
        <taxon>Agaricomycetes</taxon>
        <taxon>Agaricomycetidae</taxon>
        <taxon>Atheliales</taxon>
        <taxon>Atheliaceae</taxon>
        <taxon>Piloderma</taxon>
    </lineage>
</organism>
<protein>
    <recommendedName>
        <fullName evidence="3">Retrotransposon Copia-like N-terminal domain-containing protein</fullName>
    </recommendedName>
</protein>
<evidence type="ECO:0000313" key="1">
    <source>
        <dbReference type="EMBL" id="KIM89856.1"/>
    </source>
</evidence>
<accession>A0A0C3GGU3</accession>
<keyword evidence="2" id="KW-1185">Reference proteome</keyword>
<dbReference type="OrthoDB" id="2614725at2759"/>
<dbReference type="Proteomes" id="UP000054166">
    <property type="component" value="Unassembled WGS sequence"/>
</dbReference>
<sequence length="222" mass="24634">MSFNVPVGLPVANNMPAVNVQGPTVVAQPVTSITIANSMFSALSNDTKFSPLNLAKDNWLKWKQKLLQVLGMSDLDDYIFGIVNQPDAAIDPASACNWSKNHAKTVSFLLMHVEDSELPCLTGVVDASVTWNKLLAHHEKQGPITQVRLIQEALSISYSDNVSSWPATTDHLCELCSHIYSQLVPNEDVMFLVTMLNALKQKADHIRSEEYFTLAHEFPWTP</sequence>
<dbReference type="Pfam" id="PF14223">
    <property type="entry name" value="Retrotran_gag_2"/>
    <property type="match status" value="1"/>
</dbReference>
<dbReference type="InParanoid" id="A0A0C3GGU3"/>
<evidence type="ECO:0008006" key="3">
    <source>
        <dbReference type="Google" id="ProtNLM"/>
    </source>
</evidence>